<dbReference type="GO" id="GO:0003725">
    <property type="term" value="F:double-stranded RNA binding"/>
    <property type="evidence" value="ECO:0007669"/>
    <property type="project" value="TreeGrafter"/>
</dbReference>
<comment type="similarity">
    <text evidence="2">Belongs to the SID1 family.</text>
</comment>
<feature type="transmembrane region" description="Helical" evidence="8">
    <location>
        <begin position="676"/>
        <end position="695"/>
    </location>
</feature>
<feature type="transmembrane region" description="Helical" evidence="8">
    <location>
        <begin position="317"/>
        <end position="342"/>
    </location>
</feature>
<dbReference type="STRING" id="282301.A0A267F0N8"/>
<dbReference type="PANTHER" id="PTHR12185">
    <property type="entry name" value="SID1 TRANSMEMBRANE FAMILY MEMEBER"/>
    <property type="match status" value="1"/>
</dbReference>
<keyword evidence="6 8" id="KW-0472">Membrane</keyword>
<dbReference type="EMBL" id="NIVC01003024">
    <property type="protein sequence ID" value="PAA53786.1"/>
    <property type="molecule type" value="Genomic_DNA"/>
</dbReference>
<evidence type="ECO:0000256" key="9">
    <source>
        <dbReference type="SAM" id="SignalP"/>
    </source>
</evidence>
<evidence type="ECO:0000256" key="7">
    <source>
        <dbReference type="ARBA" id="ARBA00023180"/>
    </source>
</evidence>
<dbReference type="Pfam" id="PF13965">
    <property type="entry name" value="SID-1_RNA_chan"/>
    <property type="match status" value="1"/>
</dbReference>
<keyword evidence="3 8" id="KW-0812">Transmembrane</keyword>
<gene>
    <name evidence="11" type="ORF">BOX15_Mlig027904g1</name>
    <name evidence="10" type="ORF">BOX15_Mlig027904g2</name>
</gene>
<keyword evidence="12" id="KW-1185">Reference proteome</keyword>
<dbReference type="Proteomes" id="UP000215902">
    <property type="component" value="Unassembled WGS sequence"/>
</dbReference>
<feature type="transmembrane region" description="Helical" evidence="8">
    <location>
        <begin position="761"/>
        <end position="780"/>
    </location>
</feature>
<reference evidence="11 12" key="1">
    <citation type="submission" date="2017-06" db="EMBL/GenBank/DDBJ databases">
        <title>A platform for efficient transgenesis in Macrostomum lignano, a flatworm model organism for stem cell research.</title>
        <authorList>
            <person name="Berezikov E."/>
        </authorList>
    </citation>
    <scope>NUCLEOTIDE SEQUENCE [LARGE SCALE GENOMIC DNA]</scope>
    <source>
        <strain evidence="11">DV1</strain>
        <tissue evidence="11">Whole organism</tissue>
    </source>
</reference>
<organism evidence="11 12">
    <name type="scientific">Macrostomum lignano</name>
    <dbReference type="NCBI Taxonomy" id="282301"/>
    <lineage>
        <taxon>Eukaryota</taxon>
        <taxon>Metazoa</taxon>
        <taxon>Spiralia</taxon>
        <taxon>Lophotrochozoa</taxon>
        <taxon>Platyhelminthes</taxon>
        <taxon>Rhabditophora</taxon>
        <taxon>Macrostomorpha</taxon>
        <taxon>Macrostomida</taxon>
        <taxon>Macrostomidae</taxon>
        <taxon>Macrostomum</taxon>
    </lineage>
</organism>
<dbReference type="GO" id="GO:0005764">
    <property type="term" value="C:lysosome"/>
    <property type="evidence" value="ECO:0007669"/>
    <property type="project" value="TreeGrafter"/>
</dbReference>
<feature type="transmembrane region" description="Helical" evidence="8">
    <location>
        <begin position="511"/>
        <end position="532"/>
    </location>
</feature>
<dbReference type="GO" id="GO:0005886">
    <property type="term" value="C:plasma membrane"/>
    <property type="evidence" value="ECO:0007669"/>
    <property type="project" value="TreeGrafter"/>
</dbReference>
<feature type="signal peptide" evidence="9">
    <location>
        <begin position="1"/>
        <end position="21"/>
    </location>
</feature>
<feature type="transmembrane region" description="Helical" evidence="8">
    <location>
        <begin position="485"/>
        <end position="505"/>
    </location>
</feature>
<dbReference type="GO" id="GO:0051033">
    <property type="term" value="F:RNA transmembrane transporter activity"/>
    <property type="evidence" value="ECO:0007669"/>
    <property type="project" value="TreeGrafter"/>
</dbReference>
<keyword evidence="4 9" id="KW-0732">Signal</keyword>
<dbReference type="PANTHER" id="PTHR12185:SF1">
    <property type="entry name" value="SYSTEMIC RNA INTERFERENCE DEFECTIVE PROTEIN 1"/>
    <property type="match status" value="1"/>
</dbReference>
<evidence type="ECO:0000256" key="3">
    <source>
        <dbReference type="ARBA" id="ARBA00022692"/>
    </source>
</evidence>
<keyword evidence="7" id="KW-0325">Glycoprotein</keyword>
<name>A0A267F0N8_9PLAT</name>
<feature type="transmembrane region" description="Helical" evidence="8">
    <location>
        <begin position="544"/>
        <end position="565"/>
    </location>
</feature>
<comment type="subcellular location">
    <subcellularLocation>
        <location evidence="1">Membrane</location>
        <topology evidence="1">Multi-pass membrane protein</topology>
    </subcellularLocation>
</comment>
<evidence type="ECO:0000256" key="1">
    <source>
        <dbReference type="ARBA" id="ARBA00004141"/>
    </source>
</evidence>
<evidence type="ECO:0000313" key="10">
    <source>
        <dbReference type="EMBL" id="PAA53786.1"/>
    </source>
</evidence>
<feature type="chain" id="PRO_5011916070" evidence="9">
    <location>
        <begin position="22"/>
        <end position="795"/>
    </location>
</feature>
<evidence type="ECO:0000256" key="2">
    <source>
        <dbReference type="ARBA" id="ARBA00006618"/>
    </source>
</evidence>
<protein>
    <submittedName>
        <fullName evidence="11">Uncharacterized protein</fullName>
    </submittedName>
</protein>
<dbReference type="EMBL" id="NIVC01001545">
    <property type="protein sequence ID" value="PAA66649.1"/>
    <property type="molecule type" value="Genomic_DNA"/>
</dbReference>
<feature type="transmembrane region" description="Helical" evidence="8">
    <location>
        <begin position="442"/>
        <end position="464"/>
    </location>
</feature>
<evidence type="ECO:0000313" key="12">
    <source>
        <dbReference type="Proteomes" id="UP000215902"/>
    </source>
</evidence>
<comment type="caution">
    <text evidence="11">The sequence shown here is derived from an EMBL/GenBank/DDBJ whole genome shotgun (WGS) entry which is preliminary data.</text>
</comment>
<evidence type="ECO:0000256" key="4">
    <source>
        <dbReference type="ARBA" id="ARBA00022729"/>
    </source>
</evidence>
<evidence type="ECO:0000256" key="6">
    <source>
        <dbReference type="ARBA" id="ARBA00023136"/>
    </source>
</evidence>
<feature type="transmembrane region" description="Helical" evidence="8">
    <location>
        <begin position="707"/>
        <end position="730"/>
    </location>
</feature>
<proteinExistence type="inferred from homology"/>
<dbReference type="InterPro" id="IPR025958">
    <property type="entry name" value="SID1_TM_fam"/>
</dbReference>
<feature type="transmembrane region" description="Helical" evidence="8">
    <location>
        <begin position="571"/>
        <end position="594"/>
    </location>
</feature>
<keyword evidence="5 8" id="KW-1133">Transmembrane helix</keyword>
<evidence type="ECO:0000256" key="8">
    <source>
        <dbReference type="SAM" id="Phobius"/>
    </source>
</evidence>
<feature type="transmembrane region" description="Helical" evidence="8">
    <location>
        <begin position="640"/>
        <end position="664"/>
    </location>
</feature>
<dbReference type="OrthoDB" id="416618at2759"/>
<evidence type="ECO:0000313" key="11">
    <source>
        <dbReference type="EMBL" id="PAA66649.1"/>
    </source>
</evidence>
<accession>A0A267F0N8</accession>
<sequence length="795" mass="88468">MQSRYAVIIAVLLLKSVRLDARKHDRHAKSAVQMLRFDYTAPLNSNFSGSVSQNVSRQYVFTWSNSSSELTPFRLYLSAPNARTRSWPLVAVANQGGSVLTLTLPFLFTQHSEGGKPHEGAPEHYGSITRTVCPPQLVRSDNVGMTNEAIVELSTSSLDPIEFTISATLVQDFALTVGSSQLVQLQPSAPQYYFFNFSDNESQLNGAKAVRVVAQSDPNSEDSRACMTLAIHSGHCPVGDEPENVDHTGLFQTVLSLGDIYVSRAEYPTFFVVLLSHPSTEKCDGNFDTSSAEEGLPFYNFTKHIKLKLISAPEPNALLLLGVVFVLLVASTAVVLAAVCAFKRFPPQLNGEQQGAEEDPDFDSDAEPLIGSRMSVALLNKRSADRHAYFLQLFVISVFYCLPAVQLMWVLSNNIYNGGNLDKCFYNYACSVKLRVTYNFTIYSFNNVFSNIGYLAAGATFILVCRAKKKRYENCRTGVPDCYGLYYACGAAIFMEGVMSATYHLCPSYYNFQYDTAFMLMIAGLLTLLIYSKRHPDANVTAQVAYLALGAFILANTLGILLAQYPASARVVYLCLAVVHILLVVKLTCQVYYLGEVSIRQAISYLFTRSGPTNFPYPSDSRPTGYFGWCCRQLRYPKTLAFLAVGVALNLIAICLYVAHGFGMLNSLMPFKFAEIFLFVMIMNFLLYLAFYLIVKVCTARRSEWRSVGFVLLLVLASAVLSGFALHFFVNSPTDWTQSPANSRVLNTECILFDAFDKHDVWHFLSACALFCVLMLIFCVDMNDRGKQRDRLPVF</sequence>
<evidence type="ECO:0000256" key="5">
    <source>
        <dbReference type="ARBA" id="ARBA00022989"/>
    </source>
</evidence>
<dbReference type="AlphaFoldDB" id="A0A267F0N8"/>
<feature type="transmembrane region" description="Helical" evidence="8">
    <location>
        <begin position="389"/>
        <end position="411"/>
    </location>
</feature>